<evidence type="ECO:0000259" key="16">
    <source>
        <dbReference type="SMART" id="SM00904"/>
    </source>
</evidence>
<dbReference type="GO" id="GO:0009398">
    <property type="term" value="P:FMN biosynthetic process"/>
    <property type="evidence" value="ECO:0007669"/>
    <property type="project" value="UniProtKB-UniPathway"/>
</dbReference>
<dbReference type="PANTHER" id="PTHR22749:SF6">
    <property type="entry name" value="RIBOFLAVIN KINASE"/>
    <property type="match status" value="1"/>
</dbReference>
<gene>
    <name evidence="17" type="ORF">MGWOODY_Clf1692</name>
</gene>
<dbReference type="SUPFAM" id="SSF52374">
    <property type="entry name" value="Nucleotidylyl transferase"/>
    <property type="match status" value="1"/>
</dbReference>
<evidence type="ECO:0000256" key="6">
    <source>
        <dbReference type="ARBA" id="ARBA00018483"/>
    </source>
</evidence>
<evidence type="ECO:0000256" key="4">
    <source>
        <dbReference type="ARBA" id="ARBA00012105"/>
    </source>
</evidence>
<evidence type="ECO:0000313" key="17">
    <source>
        <dbReference type="EMBL" id="CUV03520.1"/>
    </source>
</evidence>
<dbReference type="GO" id="GO:0006747">
    <property type="term" value="P:FAD biosynthetic process"/>
    <property type="evidence" value="ECO:0007669"/>
    <property type="project" value="UniProtKB-UniPathway"/>
</dbReference>
<keyword evidence="10 17" id="KW-0548">Nucleotidyltransferase</keyword>
<feature type="domain" description="Riboflavin kinase" evidence="16">
    <location>
        <begin position="180"/>
        <end position="304"/>
    </location>
</feature>
<sequence>MSYRQRLAASAPGKETVVTIGVFDGVHQGHRHLLRQVIELAGDQYVPTVVTFSNRPITVLRPGTEPSYLTTLEQRIDLIKEQGILTVISLEFTLELAQVTAADFVSGLSESLMMKGLVVGPDSAIGKDRQGDLVFMQQQGEQLGFWARSVDTLEIEGQPVKSRRIREAVASGNLEVCPGLLGRNHTLSGVVVVGDQRGRTLGFPTANINVDPQVLLPGDGIYATWAIIDGERHQAATSIGIRPTFGLSQRLVEVFVMDFNADLYGKTIGVEFIKKVRDQERFDGLDALIKQIHQDVDDCRLVLVESA</sequence>
<dbReference type="EMBL" id="FAXA01000430">
    <property type="protein sequence ID" value="CUV03520.1"/>
    <property type="molecule type" value="Genomic_DNA"/>
</dbReference>
<evidence type="ECO:0000256" key="9">
    <source>
        <dbReference type="ARBA" id="ARBA00022679"/>
    </source>
</evidence>
<dbReference type="GO" id="GO:0009231">
    <property type="term" value="P:riboflavin biosynthetic process"/>
    <property type="evidence" value="ECO:0007669"/>
    <property type="project" value="InterPro"/>
</dbReference>
<evidence type="ECO:0000256" key="13">
    <source>
        <dbReference type="ARBA" id="ARBA00022827"/>
    </source>
</evidence>
<evidence type="ECO:0000256" key="14">
    <source>
        <dbReference type="ARBA" id="ARBA00022840"/>
    </source>
</evidence>
<dbReference type="GO" id="GO:0005524">
    <property type="term" value="F:ATP binding"/>
    <property type="evidence" value="ECO:0007669"/>
    <property type="project" value="UniProtKB-KW"/>
</dbReference>
<evidence type="ECO:0000256" key="3">
    <source>
        <dbReference type="ARBA" id="ARBA00010214"/>
    </source>
</evidence>
<dbReference type="Pfam" id="PF01687">
    <property type="entry name" value="Flavokinase"/>
    <property type="match status" value="1"/>
</dbReference>
<comment type="similarity">
    <text evidence="3">Belongs to the RibF family.</text>
</comment>
<protein>
    <recommendedName>
        <fullName evidence="6">Bifunctional riboflavin kinase/FMN adenylyltransferase</fullName>
        <ecNumber evidence="4">2.7.1.26</ecNumber>
        <ecNumber evidence="5">2.7.7.2</ecNumber>
    </recommendedName>
</protein>
<organism evidence="17">
    <name type="scientific">hydrothermal vent metagenome</name>
    <dbReference type="NCBI Taxonomy" id="652676"/>
    <lineage>
        <taxon>unclassified sequences</taxon>
        <taxon>metagenomes</taxon>
        <taxon>ecological metagenomes</taxon>
    </lineage>
</organism>
<dbReference type="InterPro" id="IPR002606">
    <property type="entry name" value="Riboflavin_kinase_bac"/>
</dbReference>
<evidence type="ECO:0000256" key="1">
    <source>
        <dbReference type="ARBA" id="ARBA00004726"/>
    </source>
</evidence>
<keyword evidence="14" id="KW-0067">ATP-binding</keyword>
<keyword evidence="11" id="KW-0547">Nucleotide-binding</keyword>
<evidence type="ECO:0000256" key="10">
    <source>
        <dbReference type="ARBA" id="ARBA00022695"/>
    </source>
</evidence>
<comment type="pathway">
    <text evidence="2">Cofactor biosynthesis; FMN biosynthesis; FMN from riboflavin (ATP route): step 1/1.</text>
</comment>
<keyword evidence="15" id="KW-0511">Multifunctional enzyme</keyword>
<reference evidence="17" key="1">
    <citation type="submission" date="2015-10" db="EMBL/GenBank/DDBJ databases">
        <authorList>
            <person name="Gilbert D.G."/>
        </authorList>
    </citation>
    <scope>NUCLEOTIDE SEQUENCE</scope>
</reference>
<dbReference type="EC" id="2.7.7.2" evidence="5"/>
<dbReference type="UniPathway" id="UPA00276">
    <property type="reaction ID" value="UER00406"/>
</dbReference>
<evidence type="ECO:0000256" key="7">
    <source>
        <dbReference type="ARBA" id="ARBA00022630"/>
    </source>
</evidence>
<evidence type="ECO:0000256" key="15">
    <source>
        <dbReference type="ARBA" id="ARBA00023268"/>
    </source>
</evidence>
<evidence type="ECO:0000256" key="11">
    <source>
        <dbReference type="ARBA" id="ARBA00022741"/>
    </source>
</evidence>
<evidence type="ECO:0000256" key="12">
    <source>
        <dbReference type="ARBA" id="ARBA00022777"/>
    </source>
</evidence>
<dbReference type="CDD" id="cd02064">
    <property type="entry name" value="FAD_synthetase_N"/>
    <property type="match status" value="1"/>
</dbReference>
<dbReference type="UniPathway" id="UPA00277">
    <property type="reaction ID" value="UER00407"/>
</dbReference>
<dbReference type="Gene3D" id="3.40.50.620">
    <property type="entry name" value="HUPs"/>
    <property type="match status" value="1"/>
</dbReference>
<dbReference type="InterPro" id="IPR014729">
    <property type="entry name" value="Rossmann-like_a/b/a_fold"/>
</dbReference>
<keyword evidence="9 17" id="KW-0808">Transferase</keyword>
<dbReference type="FunFam" id="2.40.30.30:FF:000003">
    <property type="entry name" value="Riboflavin biosynthesis protein"/>
    <property type="match status" value="1"/>
</dbReference>
<dbReference type="InterPro" id="IPR015865">
    <property type="entry name" value="Riboflavin_kinase_bac/euk"/>
</dbReference>
<dbReference type="EC" id="2.7.1.26" evidence="4"/>
<dbReference type="GO" id="GO:0008531">
    <property type="term" value="F:riboflavin kinase activity"/>
    <property type="evidence" value="ECO:0007669"/>
    <property type="project" value="UniProtKB-EC"/>
</dbReference>
<comment type="pathway">
    <text evidence="1">Cofactor biosynthesis; FAD biosynthesis; FAD from FMN: step 1/1.</text>
</comment>
<dbReference type="GO" id="GO:0003919">
    <property type="term" value="F:FMN adenylyltransferase activity"/>
    <property type="evidence" value="ECO:0007669"/>
    <property type="project" value="UniProtKB-EC"/>
</dbReference>
<keyword evidence="12 17" id="KW-0418">Kinase</keyword>
<name>A0A160VFA4_9ZZZZ</name>
<evidence type="ECO:0000256" key="8">
    <source>
        <dbReference type="ARBA" id="ARBA00022643"/>
    </source>
</evidence>
<dbReference type="InterPro" id="IPR023465">
    <property type="entry name" value="Riboflavin_kinase_dom_sf"/>
</dbReference>
<accession>A0A160VFA4</accession>
<dbReference type="PIRSF" id="PIRSF004491">
    <property type="entry name" value="FAD_Synth"/>
    <property type="match status" value="1"/>
</dbReference>
<dbReference type="SUPFAM" id="SSF82114">
    <property type="entry name" value="Riboflavin kinase-like"/>
    <property type="match status" value="1"/>
</dbReference>
<dbReference type="InterPro" id="IPR023468">
    <property type="entry name" value="Riboflavin_kinase"/>
</dbReference>
<dbReference type="InterPro" id="IPR015864">
    <property type="entry name" value="FAD_synthase"/>
</dbReference>
<dbReference type="SMART" id="SM00904">
    <property type="entry name" value="Flavokinase"/>
    <property type="match status" value="1"/>
</dbReference>
<dbReference type="Gene3D" id="2.40.30.30">
    <property type="entry name" value="Riboflavin kinase-like"/>
    <property type="match status" value="1"/>
</dbReference>
<keyword evidence="8" id="KW-0288">FMN</keyword>
<keyword evidence="13" id="KW-0274">FAD</keyword>
<dbReference type="NCBIfam" id="TIGR00083">
    <property type="entry name" value="ribF"/>
    <property type="match status" value="1"/>
</dbReference>
<dbReference type="PANTHER" id="PTHR22749">
    <property type="entry name" value="RIBOFLAVIN KINASE/FMN ADENYLYLTRANSFERASE"/>
    <property type="match status" value="1"/>
</dbReference>
<evidence type="ECO:0000256" key="2">
    <source>
        <dbReference type="ARBA" id="ARBA00005201"/>
    </source>
</evidence>
<keyword evidence="7" id="KW-0285">Flavoprotein</keyword>
<proteinExistence type="inferred from homology"/>
<dbReference type="Pfam" id="PF06574">
    <property type="entry name" value="FAD_syn"/>
    <property type="match status" value="1"/>
</dbReference>
<dbReference type="AlphaFoldDB" id="A0A160VFA4"/>
<evidence type="ECO:0000256" key="5">
    <source>
        <dbReference type="ARBA" id="ARBA00012393"/>
    </source>
</evidence>